<organism evidence="2 3">
    <name type="scientific">Triparma retinervis</name>
    <dbReference type="NCBI Taxonomy" id="2557542"/>
    <lineage>
        <taxon>Eukaryota</taxon>
        <taxon>Sar</taxon>
        <taxon>Stramenopiles</taxon>
        <taxon>Ochrophyta</taxon>
        <taxon>Bolidophyceae</taxon>
        <taxon>Parmales</taxon>
        <taxon>Triparmaceae</taxon>
        <taxon>Triparma</taxon>
    </lineage>
</organism>
<evidence type="ECO:0000256" key="1">
    <source>
        <dbReference type="SAM" id="MobiDB-lite"/>
    </source>
</evidence>
<feature type="compositionally biased region" description="Basic and acidic residues" evidence="1">
    <location>
        <begin position="46"/>
        <end position="61"/>
    </location>
</feature>
<protein>
    <submittedName>
        <fullName evidence="2">Uncharacterized protein</fullName>
    </submittedName>
</protein>
<feature type="compositionally biased region" description="Acidic residues" evidence="1">
    <location>
        <begin position="66"/>
        <end position="92"/>
    </location>
</feature>
<sequence length="375" mass="41381">MARLEGFEDNADAKETIRKAKESFVPLELTFKIYPTEQNTHQTTSKKRDEGGGKEERRGEEGGAGGDEEEGKVQDEEDDKMQDEEDDKMQDEEDHKVQDSADDKVQDSADDKVQDSADDKVQDSADDDSQEVVDTADCCYANDGRSSNGSSSTAEDSSPPVDPPQNDNSRQHAFASLLLEVLPSRVGKRSVTFQGETVRPTVAASAICSQFGLCVRNLAPGGLRVALPETGGWPDNVPRTKVDGTRRISGVKGIRAYAEKLRKRNEGMEGGNEKEGEEESFGEEESIGEEDDDVKDDQNDEDEEEGDDSSSSSKFSPHINSITPTPSSRLRKRNFGDDSRNNADDLIGSKVSVHGKIMSRTPWYEGYYRIKYDDD</sequence>
<evidence type="ECO:0000313" key="2">
    <source>
        <dbReference type="EMBL" id="GMH68626.1"/>
    </source>
</evidence>
<feature type="region of interest" description="Disordered" evidence="1">
    <location>
        <begin position="1"/>
        <end position="169"/>
    </location>
</feature>
<dbReference type="EMBL" id="BRXZ01004110">
    <property type="protein sequence ID" value="GMH68626.1"/>
    <property type="molecule type" value="Genomic_DNA"/>
</dbReference>
<gene>
    <name evidence="2" type="ORF">TrRE_jg2781</name>
</gene>
<feature type="compositionally biased region" description="Acidic residues" evidence="1">
    <location>
        <begin position="275"/>
        <end position="308"/>
    </location>
</feature>
<feature type="compositionally biased region" description="Basic and acidic residues" evidence="1">
    <location>
        <begin position="262"/>
        <end position="274"/>
    </location>
</feature>
<feature type="compositionally biased region" description="Basic and acidic residues" evidence="1">
    <location>
        <begin position="11"/>
        <end position="22"/>
    </location>
</feature>
<feature type="non-terminal residue" evidence="2">
    <location>
        <position position="375"/>
    </location>
</feature>
<feature type="compositionally biased region" description="Basic and acidic residues" evidence="1">
    <location>
        <begin position="334"/>
        <end position="343"/>
    </location>
</feature>
<feature type="compositionally biased region" description="Polar residues" evidence="1">
    <location>
        <begin position="144"/>
        <end position="156"/>
    </location>
</feature>
<reference evidence="2" key="1">
    <citation type="submission" date="2022-07" db="EMBL/GenBank/DDBJ databases">
        <title>Genome analysis of Parmales, a sister group of diatoms, reveals the evolutionary specialization of diatoms from phago-mixotrophs to photoautotrophs.</title>
        <authorList>
            <person name="Ban H."/>
            <person name="Sato S."/>
            <person name="Yoshikawa S."/>
            <person name="Kazumasa Y."/>
            <person name="Nakamura Y."/>
            <person name="Ichinomiya M."/>
            <person name="Saitoh K."/>
            <person name="Sato N."/>
            <person name="Blanc-Mathieu R."/>
            <person name="Endo H."/>
            <person name="Kuwata A."/>
            <person name="Ogata H."/>
        </authorList>
    </citation>
    <scope>NUCLEOTIDE SEQUENCE</scope>
</reference>
<feature type="compositionally biased region" description="Polar residues" evidence="1">
    <location>
        <begin position="314"/>
        <end position="328"/>
    </location>
</feature>
<proteinExistence type="predicted"/>
<dbReference type="AlphaFoldDB" id="A0A9W7ADH9"/>
<comment type="caution">
    <text evidence="2">The sequence shown here is derived from an EMBL/GenBank/DDBJ whole genome shotgun (WGS) entry which is preliminary data.</text>
</comment>
<feature type="region of interest" description="Disordered" evidence="1">
    <location>
        <begin position="262"/>
        <end position="355"/>
    </location>
</feature>
<dbReference type="Proteomes" id="UP001165082">
    <property type="component" value="Unassembled WGS sequence"/>
</dbReference>
<evidence type="ECO:0000313" key="3">
    <source>
        <dbReference type="Proteomes" id="UP001165082"/>
    </source>
</evidence>
<accession>A0A9W7ADH9</accession>
<name>A0A9W7ADH9_9STRA</name>
<keyword evidence="3" id="KW-1185">Reference proteome</keyword>
<feature type="compositionally biased region" description="Basic and acidic residues" evidence="1">
    <location>
        <begin position="93"/>
        <end position="123"/>
    </location>
</feature>